<organism evidence="2 3">
    <name type="scientific">Solimonas aquatica</name>
    <dbReference type="NCBI Taxonomy" id="489703"/>
    <lineage>
        <taxon>Bacteria</taxon>
        <taxon>Pseudomonadati</taxon>
        <taxon>Pseudomonadota</taxon>
        <taxon>Gammaproteobacteria</taxon>
        <taxon>Nevskiales</taxon>
        <taxon>Nevskiaceae</taxon>
        <taxon>Solimonas</taxon>
    </lineage>
</organism>
<dbReference type="AlphaFoldDB" id="A0A1H9ILM8"/>
<reference evidence="2 3" key="1">
    <citation type="submission" date="2016-10" db="EMBL/GenBank/DDBJ databases">
        <authorList>
            <person name="de Groot N.N."/>
        </authorList>
    </citation>
    <scope>NUCLEOTIDE SEQUENCE [LARGE SCALE GENOMIC DNA]</scope>
    <source>
        <strain evidence="2 3">DSM 25927</strain>
    </source>
</reference>
<feature type="chain" id="PRO_5011640375" description="Cytochrome c domain-containing protein" evidence="1">
    <location>
        <begin position="31"/>
        <end position="445"/>
    </location>
</feature>
<sequence>MSLLQPVALRGILRASLVLLLLGSSLRAYALPSYARQTGDDCATCHVGGFGPQLTPHGQRFKLTGYTDGQNSVIPLSGMLVTNFTHVAKDLEEAPAEHFSKNDNFAAQEVSGFVAGRLTDHIGSFAQVTYSGVDRKWAWDNLDVRYARELSLNGKDLIAGVSLNNNPSLQDPFNTLPAWGYPYTASDLAPGAPVGPLLAGGLEMQVMGANAYALYDKHWYVEAGGYRSLSASMLDKFGIPKDDVVRAASVSPYARLAYTVDARKTAYSVGLVAMQSRMKADDTTDRDRYTDYGIDASYQFLGNRHNIVSFNGLLLHEDQNLAATFAGGGADRASQSLNSYNLNVSYYRDQTYGATLGLFGVNTGHDATLYADSTRARASTRGETLQLDYTPWGKEDSWLAPNLNLRLGLQYTHYDRFDGGSSNYDGSGRSASDNDTLLAFAWFAF</sequence>
<proteinExistence type="predicted"/>
<keyword evidence="3" id="KW-1185">Reference proteome</keyword>
<dbReference type="EMBL" id="FOFS01000010">
    <property type="protein sequence ID" value="SEQ75468.1"/>
    <property type="molecule type" value="Genomic_DNA"/>
</dbReference>
<keyword evidence="1" id="KW-0732">Signal</keyword>
<dbReference type="RefSeq" id="WP_093287024.1">
    <property type="nucleotide sequence ID" value="NZ_FOFS01000010.1"/>
</dbReference>
<evidence type="ECO:0000256" key="1">
    <source>
        <dbReference type="SAM" id="SignalP"/>
    </source>
</evidence>
<dbReference type="STRING" id="489703.SAMN04488038_11087"/>
<protein>
    <recommendedName>
        <fullName evidence="4">Cytochrome c domain-containing protein</fullName>
    </recommendedName>
</protein>
<accession>A0A1H9ILM8</accession>
<evidence type="ECO:0000313" key="3">
    <source>
        <dbReference type="Proteomes" id="UP000199233"/>
    </source>
</evidence>
<evidence type="ECO:0008006" key="4">
    <source>
        <dbReference type="Google" id="ProtNLM"/>
    </source>
</evidence>
<feature type="signal peptide" evidence="1">
    <location>
        <begin position="1"/>
        <end position="30"/>
    </location>
</feature>
<evidence type="ECO:0000313" key="2">
    <source>
        <dbReference type="EMBL" id="SEQ75468.1"/>
    </source>
</evidence>
<dbReference type="Proteomes" id="UP000199233">
    <property type="component" value="Unassembled WGS sequence"/>
</dbReference>
<name>A0A1H9ILM8_9GAMM</name>
<dbReference type="OrthoDB" id="5391020at2"/>
<gene>
    <name evidence="2" type="ORF">SAMN04488038_11087</name>
</gene>